<dbReference type="Gene3D" id="1.25.40.10">
    <property type="entry name" value="Tetratricopeptide repeat domain"/>
    <property type="match status" value="1"/>
</dbReference>
<evidence type="ECO:0000313" key="3">
    <source>
        <dbReference type="Proteomes" id="UP000615989"/>
    </source>
</evidence>
<sequence>MPSVTLETGTSAPVASLTTRQALQQAVAAHQEGRLIDAERLYLAIVQAEPAHPDALHNLGCVQMQCSNPLAALPWFQAALEAQPQNRQCWLSFADALLAVGRADDALQVMLTGRSAGLDGEDADLLEARISVTWATRPDLANTP</sequence>
<gene>
    <name evidence="2" type="ORF">GO606_00890</name>
</gene>
<comment type="caution">
    <text evidence="2">The sequence shown here is derived from an EMBL/GenBank/DDBJ whole genome shotgun (WGS) entry which is preliminary data.</text>
</comment>
<dbReference type="PROSITE" id="PS50005">
    <property type="entry name" value="TPR"/>
    <property type="match status" value="1"/>
</dbReference>
<dbReference type="InterPro" id="IPR019734">
    <property type="entry name" value="TPR_rpt"/>
</dbReference>
<evidence type="ECO:0000256" key="1">
    <source>
        <dbReference type="PROSITE-ProRule" id="PRU00339"/>
    </source>
</evidence>
<dbReference type="RefSeq" id="WP_169116717.1">
    <property type="nucleotide sequence ID" value="NZ_WTVG02000040.1"/>
</dbReference>
<reference evidence="2" key="1">
    <citation type="submission" date="2019-12" db="EMBL/GenBank/DDBJ databases">
        <title>Comparative genomics gives insights into the taxonomy of the Azoarcus-Aromatoleum group and reveals separate origins of nif in the plant-associated Azoarcus and non-plant-associated Aromatoleum sub-groups.</title>
        <authorList>
            <person name="Lafos M."/>
            <person name="Maluk M."/>
            <person name="Batista M."/>
            <person name="Junghare M."/>
            <person name="Carmona M."/>
            <person name="Faoro H."/>
            <person name="Cruz L.M."/>
            <person name="Battistoni F."/>
            <person name="De Souza E."/>
            <person name="Pedrosa F."/>
            <person name="Chen W.-M."/>
            <person name="Poole P.S."/>
            <person name="Dixon R.A."/>
            <person name="James E.K."/>
        </authorList>
    </citation>
    <scope>NUCLEOTIDE SEQUENCE</scope>
    <source>
        <strain evidence="2">LuFRes1</strain>
    </source>
</reference>
<keyword evidence="1" id="KW-0802">TPR repeat</keyword>
<dbReference type="Proteomes" id="UP000615989">
    <property type="component" value="Unassembled WGS sequence"/>
</dbReference>
<dbReference type="Pfam" id="PF13429">
    <property type="entry name" value="TPR_15"/>
    <property type="match status" value="1"/>
</dbReference>
<dbReference type="SUPFAM" id="SSF48452">
    <property type="entry name" value="TPR-like"/>
    <property type="match status" value="1"/>
</dbReference>
<proteinExistence type="predicted"/>
<keyword evidence="3" id="KW-1185">Reference proteome</keyword>
<protein>
    <submittedName>
        <fullName evidence="2">Tetratricopeptide repeat protein</fullName>
    </submittedName>
</protein>
<organism evidence="2 3">
    <name type="scientific">Aromatoleum anaerobium</name>
    <dbReference type="NCBI Taxonomy" id="182180"/>
    <lineage>
        <taxon>Bacteria</taxon>
        <taxon>Pseudomonadati</taxon>
        <taxon>Pseudomonadota</taxon>
        <taxon>Betaproteobacteria</taxon>
        <taxon>Rhodocyclales</taxon>
        <taxon>Rhodocyclaceae</taxon>
        <taxon>Aromatoleum</taxon>
    </lineage>
</organism>
<evidence type="ECO:0000313" key="2">
    <source>
        <dbReference type="EMBL" id="NMG23293.1"/>
    </source>
</evidence>
<dbReference type="InterPro" id="IPR011990">
    <property type="entry name" value="TPR-like_helical_dom_sf"/>
</dbReference>
<dbReference type="EMBL" id="WTVG01000002">
    <property type="protein sequence ID" value="NMG23293.1"/>
    <property type="molecule type" value="Genomic_DNA"/>
</dbReference>
<accession>A0ABX1PFM0</accession>
<name>A0ABX1PFM0_9RHOO</name>
<feature type="repeat" description="TPR" evidence="1">
    <location>
        <begin position="53"/>
        <end position="86"/>
    </location>
</feature>